<name>A0A645D3W2_9ZZZZ</name>
<gene>
    <name evidence="2" type="ORF">SDC9_130872</name>
</gene>
<evidence type="ECO:0000256" key="1">
    <source>
        <dbReference type="SAM" id="MobiDB-lite"/>
    </source>
</evidence>
<dbReference type="EMBL" id="VSSQ01032519">
    <property type="protein sequence ID" value="MPM83803.1"/>
    <property type="molecule type" value="Genomic_DNA"/>
</dbReference>
<comment type="caution">
    <text evidence="2">The sequence shown here is derived from an EMBL/GenBank/DDBJ whole genome shotgun (WGS) entry which is preliminary data.</text>
</comment>
<feature type="compositionally biased region" description="Low complexity" evidence="1">
    <location>
        <begin position="26"/>
        <end position="49"/>
    </location>
</feature>
<organism evidence="2">
    <name type="scientific">bioreactor metagenome</name>
    <dbReference type="NCBI Taxonomy" id="1076179"/>
    <lineage>
        <taxon>unclassified sequences</taxon>
        <taxon>metagenomes</taxon>
        <taxon>ecological metagenomes</taxon>
    </lineage>
</organism>
<evidence type="ECO:0000313" key="2">
    <source>
        <dbReference type="EMBL" id="MPM83803.1"/>
    </source>
</evidence>
<feature type="region of interest" description="Disordered" evidence="1">
    <location>
        <begin position="26"/>
        <end position="58"/>
    </location>
</feature>
<sequence length="58" mass="5509">MVDGLIKVGMGAKKVKPVEINNAAAGTPAQPSAAAPAAPAQEKAATPAEGAGEGQAAK</sequence>
<dbReference type="AlphaFoldDB" id="A0A645D3W2"/>
<protein>
    <submittedName>
        <fullName evidence="2">Uncharacterized protein</fullName>
    </submittedName>
</protein>
<reference evidence="2" key="1">
    <citation type="submission" date="2019-08" db="EMBL/GenBank/DDBJ databases">
        <authorList>
            <person name="Kucharzyk K."/>
            <person name="Murdoch R.W."/>
            <person name="Higgins S."/>
            <person name="Loffler F."/>
        </authorList>
    </citation>
    <scope>NUCLEOTIDE SEQUENCE</scope>
</reference>
<proteinExistence type="predicted"/>
<accession>A0A645D3W2</accession>